<dbReference type="InterPro" id="IPR051487">
    <property type="entry name" value="Ser/Thr_Proteases_Immune/Dev"/>
</dbReference>
<dbReference type="InterPro" id="IPR043504">
    <property type="entry name" value="Peptidase_S1_PA_chymotrypsin"/>
</dbReference>
<dbReference type="InterPro" id="IPR009003">
    <property type="entry name" value="Peptidase_S1_PA"/>
</dbReference>
<dbReference type="SUPFAM" id="SSF50494">
    <property type="entry name" value="Trypsin-like serine proteases"/>
    <property type="match status" value="1"/>
</dbReference>
<proteinExistence type="inferred from homology"/>
<dbReference type="InterPro" id="IPR001314">
    <property type="entry name" value="Peptidase_S1A"/>
</dbReference>
<name>A0ABM1N5P6_NICVS</name>
<dbReference type="CDD" id="cd00190">
    <property type="entry name" value="Tryp_SPc"/>
    <property type="match status" value="1"/>
</dbReference>
<dbReference type="SMART" id="SM00020">
    <property type="entry name" value="Tryp_SPc"/>
    <property type="match status" value="1"/>
</dbReference>
<evidence type="ECO:0000313" key="6">
    <source>
        <dbReference type="RefSeq" id="XP_017782146.1"/>
    </source>
</evidence>
<sequence>MATTILTFLISSILQQALSDSFAPKIVGGKTAGNEFLYQVHITDGVSLYCSGSILSEYWILTHAGCIAKNETFYVVAGTVSANSRDGNYHEIAESFKHDSDNIALIKLKTSIELSNFVQAVNLPDVDEDGNLNCVFSSWGKQDFLQYINVTTLSNAECQERLPYDLISDTLICTNNEEGCGACFGDFGGPLVTRGRIQIGLLKTIHGCTLGDPDIFIRIYKYVKW</sequence>
<accession>A0ABM1N5P6</accession>
<dbReference type="RefSeq" id="XP_017782146.1">
    <property type="nucleotide sequence ID" value="XM_017926657.1"/>
</dbReference>
<evidence type="ECO:0000256" key="2">
    <source>
        <dbReference type="ARBA" id="ARBA00024195"/>
    </source>
</evidence>
<reference evidence="6" key="1">
    <citation type="submission" date="2025-08" db="UniProtKB">
        <authorList>
            <consortium name="RefSeq"/>
        </authorList>
    </citation>
    <scope>IDENTIFICATION</scope>
    <source>
        <tissue evidence="6">Whole Larva</tissue>
    </source>
</reference>
<keyword evidence="5" id="KW-1185">Reference proteome</keyword>
<evidence type="ECO:0000256" key="1">
    <source>
        <dbReference type="ARBA" id="ARBA00023157"/>
    </source>
</evidence>
<dbReference type="Gene3D" id="2.40.10.10">
    <property type="entry name" value="Trypsin-like serine proteases"/>
    <property type="match status" value="1"/>
</dbReference>
<dbReference type="PRINTS" id="PR00722">
    <property type="entry name" value="CHYMOTRYPSIN"/>
</dbReference>
<evidence type="ECO:0000256" key="3">
    <source>
        <dbReference type="SAM" id="SignalP"/>
    </source>
</evidence>
<dbReference type="Pfam" id="PF00089">
    <property type="entry name" value="Trypsin"/>
    <property type="match status" value="1"/>
</dbReference>
<organism evidence="5 6">
    <name type="scientific">Nicrophorus vespilloides</name>
    <name type="common">Boreal carrion beetle</name>
    <dbReference type="NCBI Taxonomy" id="110193"/>
    <lineage>
        <taxon>Eukaryota</taxon>
        <taxon>Metazoa</taxon>
        <taxon>Ecdysozoa</taxon>
        <taxon>Arthropoda</taxon>
        <taxon>Hexapoda</taxon>
        <taxon>Insecta</taxon>
        <taxon>Pterygota</taxon>
        <taxon>Neoptera</taxon>
        <taxon>Endopterygota</taxon>
        <taxon>Coleoptera</taxon>
        <taxon>Polyphaga</taxon>
        <taxon>Staphyliniformia</taxon>
        <taxon>Silphidae</taxon>
        <taxon>Nicrophorinae</taxon>
        <taxon>Nicrophorus</taxon>
    </lineage>
</organism>
<keyword evidence="1" id="KW-1015">Disulfide bond</keyword>
<dbReference type="PROSITE" id="PS50240">
    <property type="entry name" value="TRYPSIN_DOM"/>
    <property type="match status" value="1"/>
</dbReference>
<gene>
    <name evidence="6" type="primary">LOC108566670</name>
</gene>
<keyword evidence="3" id="KW-0732">Signal</keyword>
<feature type="chain" id="PRO_5047394138" evidence="3">
    <location>
        <begin position="20"/>
        <end position="225"/>
    </location>
</feature>
<evidence type="ECO:0000259" key="4">
    <source>
        <dbReference type="PROSITE" id="PS50240"/>
    </source>
</evidence>
<feature type="signal peptide" evidence="3">
    <location>
        <begin position="1"/>
        <end position="19"/>
    </location>
</feature>
<dbReference type="Proteomes" id="UP000695000">
    <property type="component" value="Unplaced"/>
</dbReference>
<comment type="similarity">
    <text evidence="2">Belongs to the peptidase S1 family. CLIP subfamily.</text>
</comment>
<dbReference type="InterPro" id="IPR001254">
    <property type="entry name" value="Trypsin_dom"/>
</dbReference>
<dbReference type="PANTHER" id="PTHR24256">
    <property type="entry name" value="TRYPTASE-RELATED"/>
    <property type="match status" value="1"/>
</dbReference>
<feature type="non-terminal residue" evidence="6">
    <location>
        <position position="225"/>
    </location>
</feature>
<protein>
    <submittedName>
        <fullName evidence="6">Chymotrypsin-2-like</fullName>
    </submittedName>
</protein>
<feature type="domain" description="Peptidase S1" evidence="4">
    <location>
        <begin position="26"/>
        <end position="225"/>
    </location>
</feature>
<dbReference type="GeneID" id="108566670"/>
<evidence type="ECO:0000313" key="5">
    <source>
        <dbReference type="Proteomes" id="UP000695000"/>
    </source>
</evidence>